<keyword evidence="1" id="KW-1133">Transmembrane helix</keyword>
<evidence type="ECO:0000256" key="1">
    <source>
        <dbReference type="SAM" id="Phobius"/>
    </source>
</evidence>
<dbReference type="InterPro" id="IPR016047">
    <property type="entry name" value="M23ase_b-sheet_dom"/>
</dbReference>
<dbReference type="AlphaFoldDB" id="A0A0J1FU11"/>
<dbReference type="RefSeq" id="WP_053006316.1">
    <property type="nucleotide sequence ID" value="NZ_LDZY01000004.1"/>
</dbReference>
<feature type="domain" description="M23ase beta-sheet core" evidence="2">
    <location>
        <begin position="138"/>
        <end position="233"/>
    </location>
</feature>
<keyword evidence="1" id="KW-0812">Transmembrane</keyword>
<dbReference type="SUPFAM" id="SSF51261">
    <property type="entry name" value="Duplicated hybrid motif"/>
    <property type="match status" value="1"/>
</dbReference>
<keyword evidence="3" id="KW-0378">Hydrolase</keyword>
<dbReference type="InterPro" id="IPR050570">
    <property type="entry name" value="Cell_wall_metabolism_enzyme"/>
</dbReference>
<feature type="transmembrane region" description="Helical" evidence="1">
    <location>
        <begin position="6"/>
        <end position="24"/>
    </location>
</feature>
<evidence type="ECO:0000313" key="3">
    <source>
        <dbReference type="EMBL" id="KLU66787.1"/>
    </source>
</evidence>
<reference evidence="3 4" key="1">
    <citation type="submission" date="2015-06" db="EMBL/GenBank/DDBJ databases">
        <title>Draft genome of the moderately acidophilic sulfate reducer Candidatus Desulfosporosinus acididurans strain M1.</title>
        <authorList>
            <person name="Poehlein A."/>
            <person name="Petzsch P."/>
            <person name="Johnson B.D."/>
            <person name="Schloemann M."/>
            <person name="Daniel R."/>
            <person name="Muehling M."/>
        </authorList>
    </citation>
    <scope>NUCLEOTIDE SEQUENCE [LARGE SCALE GENOMIC DNA]</scope>
    <source>
        <strain evidence="3 4">M1</strain>
    </source>
</reference>
<dbReference type="PANTHER" id="PTHR21666:SF270">
    <property type="entry name" value="MUREIN HYDROLASE ACTIVATOR ENVC"/>
    <property type="match status" value="1"/>
</dbReference>
<keyword evidence="1" id="KW-0472">Membrane</keyword>
<name>A0A0J1FU11_9FIRM</name>
<proteinExistence type="predicted"/>
<dbReference type="STRING" id="476652.DEAC_c14550"/>
<dbReference type="GO" id="GO:0004222">
    <property type="term" value="F:metalloendopeptidase activity"/>
    <property type="evidence" value="ECO:0007669"/>
    <property type="project" value="TreeGrafter"/>
</dbReference>
<sequence length="238" mass="25798">MAWLTEIFIIIIGGMFGYYTLIALGNKHRAQMVKVFLILMVSISTLQHAGPAVARMGVHYNEVRDDVQSLTNAINSVGDARNKLNEVTGNIGNSSIVNFGSNPKLPAKSLAEMFTGGHLEWPISGKVVISQSFSPPDHHGIDIATPERTSVMAARDGWVRETGVDPSGIYGNYVMIDHGGGWQTLYAHCSELKTKQGKNVFAKDVIALSGDTGNSTGPHLHFEVRFGGKTVDPMAYLK</sequence>
<dbReference type="Gene3D" id="2.70.70.10">
    <property type="entry name" value="Glucose Permease (Domain IIA)"/>
    <property type="match status" value="1"/>
</dbReference>
<dbReference type="InterPro" id="IPR011055">
    <property type="entry name" value="Dup_hybrid_motif"/>
</dbReference>
<evidence type="ECO:0000259" key="2">
    <source>
        <dbReference type="Pfam" id="PF01551"/>
    </source>
</evidence>
<evidence type="ECO:0000313" key="4">
    <source>
        <dbReference type="Proteomes" id="UP000036356"/>
    </source>
</evidence>
<dbReference type="PANTHER" id="PTHR21666">
    <property type="entry name" value="PEPTIDASE-RELATED"/>
    <property type="match status" value="1"/>
</dbReference>
<dbReference type="CDD" id="cd12797">
    <property type="entry name" value="M23_peptidase"/>
    <property type="match status" value="1"/>
</dbReference>
<gene>
    <name evidence="3" type="primary">mepM_2</name>
    <name evidence="3" type="ORF">DEAC_c14550</name>
</gene>
<dbReference type="PATRIC" id="fig|476652.3.peg.1492"/>
<dbReference type="Pfam" id="PF01551">
    <property type="entry name" value="Peptidase_M23"/>
    <property type="match status" value="1"/>
</dbReference>
<dbReference type="EMBL" id="LDZY01000004">
    <property type="protein sequence ID" value="KLU66787.1"/>
    <property type="molecule type" value="Genomic_DNA"/>
</dbReference>
<organism evidence="3 4">
    <name type="scientific">Desulfosporosinus acididurans</name>
    <dbReference type="NCBI Taxonomy" id="476652"/>
    <lineage>
        <taxon>Bacteria</taxon>
        <taxon>Bacillati</taxon>
        <taxon>Bacillota</taxon>
        <taxon>Clostridia</taxon>
        <taxon>Eubacteriales</taxon>
        <taxon>Desulfitobacteriaceae</taxon>
        <taxon>Desulfosporosinus</taxon>
    </lineage>
</organism>
<comment type="caution">
    <text evidence="3">The sequence shown here is derived from an EMBL/GenBank/DDBJ whole genome shotgun (WGS) entry which is preliminary data.</text>
</comment>
<dbReference type="Proteomes" id="UP000036356">
    <property type="component" value="Unassembled WGS sequence"/>
</dbReference>
<dbReference type="EC" id="3.4.24.-" evidence="3"/>
<keyword evidence="4" id="KW-1185">Reference proteome</keyword>
<accession>A0A0J1FU11</accession>
<protein>
    <submittedName>
        <fullName evidence="3">Murein DD-endopeptidase MepM</fullName>
        <ecNumber evidence="3">3.4.24.-</ecNumber>
    </submittedName>
</protein>